<dbReference type="RefSeq" id="WP_248866419.1">
    <property type="nucleotide sequence ID" value="NZ_CP086322.1"/>
</dbReference>
<gene>
    <name evidence="1" type="ORF">K9S39_29880</name>
</gene>
<accession>A0ABY4MGQ4</accession>
<dbReference type="Proteomes" id="UP000830115">
    <property type="component" value="Chromosome"/>
</dbReference>
<reference evidence="1" key="1">
    <citation type="submission" date="2021-10" db="EMBL/GenBank/DDBJ databases">
        <title>Streptomyces nigrumlapis sp.nov.,an antimicrobial producing actinobacterium isolated from Black Gobi rocks.</title>
        <authorList>
            <person name="Wen Y."/>
            <person name="Zhang W."/>
            <person name="Liu X.G."/>
        </authorList>
    </citation>
    <scope>NUCLEOTIDE SEQUENCE</scope>
    <source>
        <strain evidence="1">ST13-2-2</strain>
    </source>
</reference>
<evidence type="ECO:0000313" key="2">
    <source>
        <dbReference type="Proteomes" id="UP000830115"/>
    </source>
</evidence>
<proteinExistence type="predicted"/>
<name>A0ABY4MGQ4_9ACTN</name>
<evidence type="ECO:0000313" key="1">
    <source>
        <dbReference type="EMBL" id="UQA95506.1"/>
    </source>
</evidence>
<sequence length="84" mass="9013">MKHDESEGKAHLTEEEENLLARLYGRAMNSRSNEDAVVCIWAAASTPASTAWIRGQGCGGSTSRAARAIAAATYFRRPTGCRLG</sequence>
<dbReference type="EMBL" id="CP086322">
    <property type="protein sequence ID" value="UQA95506.1"/>
    <property type="molecule type" value="Genomic_DNA"/>
</dbReference>
<organism evidence="1 2">
    <name type="scientific">Streptomyces halobius</name>
    <dbReference type="NCBI Taxonomy" id="2879846"/>
    <lineage>
        <taxon>Bacteria</taxon>
        <taxon>Bacillati</taxon>
        <taxon>Actinomycetota</taxon>
        <taxon>Actinomycetes</taxon>
        <taxon>Kitasatosporales</taxon>
        <taxon>Streptomycetaceae</taxon>
        <taxon>Streptomyces</taxon>
    </lineage>
</organism>
<protein>
    <submittedName>
        <fullName evidence="1">Uncharacterized protein</fullName>
    </submittedName>
</protein>
<keyword evidence="2" id="KW-1185">Reference proteome</keyword>